<accession>B4H0S4</accession>
<dbReference type="PhylomeDB" id="B4H0S4"/>
<dbReference type="AlphaFoldDB" id="B4H0S4"/>
<dbReference type="OMA" id="WDIIKSY"/>
<organism evidence="2">
    <name type="scientific">Drosophila persimilis</name>
    <name type="common">Fruit fly</name>
    <dbReference type="NCBI Taxonomy" id="7234"/>
    <lineage>
        <taxon>Eukaryota</taxon>
        <taxon>Metazoa</taxon>
        <taxon>Ecdysozoa</taxon>
        <taxon>Arthropoda</taxon>
        <taxon>Hexapoda</taxon>
        <taxon>Insecta</taxon>
        <taxon>Pterygota</taxon>
        <taxon>Neoptera</taxon>
        <taxon>Endopterygota</taxon>
        <taxon>Diptera</taxon>
        <taxon>Brachycera</taxon>
        <taxon>Muscomorpha</taxon>
        <taxon>Ephydroidea</taxon>
        <taxon>Drosophilidae</taxon>
        <taxon>Drosophila</taxon>
        <taxon>Sophophora</taxon>
    </lineage>
</organism>
<sequence length="51" mass="6018">MTDLTNRVRKICFIFSVLYNEPLVWDIIKSYAFFVVSIPIAKHFDGMMLHP</sequence>
<dbReference type="Proteomes" id="UP000008744">
    <property type="component" value="Unassembled WGS sequence"/>
</dbReference>
<dbReference type="EMBL" id="CH479201">
    <property type="protein sequence ID" value="EDW29989.1"/>
    <property type="molecule type" value="Genomic_DNA"/>
</dbReference>
<keyword evidence="2" id="KW-1185">Reference proteome</keyword>
<name>B4H0S4_DROPE</name>
<proteinExistence type="predicted"/>
<dbReference type="HOGENOM" id="CLU_211164_0_0_1"/>
<protein>
    <submittedName>
        <fullName evidence="1">GL15797</fullName>
    </submittedName>
</protein>
<evidence type="ECO:0000313" key="1">
    <source>
        <dbReference type="EMBL" id="EDW29989.1"/>
    </source>
</evidence>
<reference evidence="1 2" key="1">
    <citation type="journal article" date="2007" name="Nature">
        <title>Evolution of genes and genomes on the Drosophila phylogeny.</title>
        <authorList>
            <consortium name="Drosophila 12 Genomes Consortium"/>
            <person name="Clark A.G."/>
            <person name="Eisen M.B."/>
            <person name="Smith D.R."/>
            <person name="Bergman C.M."/>
            <person name="Oliver B."/>
            <person name="Markow T.A."/>
            <person name="Kaufman T.C."/>
            <person name="Kellis M."/>
            <person name="Gelbart W."/>
            <person name="Iyer V.N."/>
            <person name="Pollard D.A."/>
            <person name="Sackton T.B."/>
            <person name="Larracuente A.M."/>
            <person name="Singh N.D."/>
            <person name="Abad J.P."/>
            <person name="Abt D.N."/>
            <person name="Adryan B."/>
            <person name="Aguade M."/>
            <person name="Akashi H."/>
            <person name="Anderson W.W."/>
            <person name="Aquadro C.F."/>
            <person name="Ardell D.H."/>
            <person name="Arguello R."/>
            <person name="Artieri C.G."/>
            <person name="Barbash D.A."/>
            <person name="Barker D."/>
            <person name="Barsanti P."/>
            <person name="Batterham P."/>
            <person name="Batzoglou S."/>
            <person name="Begun D."/>
            <person name="Bhutkar A."/>
            <person name="Blanco E."/>
            <person name="Bosak S.A."/>
            <person name="Bradley R.K."/>
            <person name="Brand A.D."/>
            <person name="Brent M.R."/>
            <person name="Brooks A.N."/>
            <person name="Brown R.H."/>
            <person name="Butlin R.K."/>
            <person name="Caggese C."/>
            <person name="Calvi B.R."/>
            <person name="Bernardo de Carvalho A."/>
            <person name="Caspi A."/>
            <person name="Castrezana S."/>
            <person name="Celniker S.E."/>
            <person name="Chang J.L."/>
            <person name="Chapple C."/>
            <person name="Chatterji S."/>
            <person name="Chinwalla A."/>
            <person name="Civetta A."/>
            <person name="Clifton S.W."/>
            <person name="Comeron J.M."/>
            <person name="Costello J.C."/>
            <person name="Coyne J.A."/>
            <person name="Daub J."/>
            <person name="David R.G."/>
            <person name="Delcher A.L."/>
            <person name="Delehaunty K."/>
            <person name="Do C.B."/>
            <person name="Ebling H."/>
            <person name="Edwards K."/>
            <person name="Eickbush T."/>
            <person name="Evans J.D."/>
            <person name="Filipski A."/>
            <person name="Findeiss S."/>
            <person name="Freyhult E."/>
            <person name="Fulton L."/>
            <person name="Fulton R."/>
            <person name="Garcia A.C."/>
            <person name="Gardiner A."/>
            <person name="Garfield D.A."/>
            <person name="Garvin B.E."/>
            <person name="Gibson G."/>
            <person name="Gilbert D."/>
            <person name="Gnerre S."/>
            <person name="Godfrey J."/>
            <person name="Good R."/>
            <person name="Gotea V."/>
            <person name="Gravely B."/>
            <person name="Greenberg A.J."/>
            <person name="Griffiths-Jones S."/>
            <person name="Gross S."/>
            <person name="Guigo R."/>
            <person name="Gustafson E.A."/>
            <person name="Haerty W."/>
            <person name="Hahn M.W."/>
            <person name="Halligan D.L."/>
            <person name="Halpern A.L."/>
            <person name="Halter G.M."/>
            <person name="Han M.V."/>
            <person name="Heger A."/>
            <person name="Hillier L."/>
            <person name="Hinrichs A.S."/>
            <person name="Holmes I."/>
            <person name="Hoskins R.A."/>
            <person name="Hubisz M.J."/>
            <person name="Hultmark D."/>
            <person name="Huntley M.A."/>
            <person name="Jaffe D.B."/>
            <person name="Jagadeeshan S."/>
            <person name="Jeck W.R."/>
            <person name="Johnson J."/>
            <person name="Jones C.D."/>
            <person name="Jordan W.C."/>
            <person name="Karpen G.H."/>
            <person name="Kataoka E."/>
            <person name="Keightley P.D."/>
            <person name="Kheradpour P."/>
            <person name="Kirkness E.F."/>
            <person name="Koerich L.B."/>
            <person name="Kristiansen K."/>
            <person name="Kudrna D."/>
            <person name="Kulathinal R.J."/>
            <person name="Kumar S."/>
            <person name="Kwok R."/>
            <person name="Lander E."/>
            <person name="Langley C.H."/>
            <person name="Lapoint R."/>
            <person name="Lazzaro B.P."/>
            <person name="Lee S.J."/>
            <person name="Levesque L."/>
            <person name="Li R."/>
            <person name="Lin C.F."/>
            <person name="Lin M.F."/>
            <person name="Lindblad-Toh K."/>
            <person name="Llopart A."/>
            <person name="Long M."/>
            <person name="Low L."/>
            <person name="Lozovsky E."/>
            <person name="Lu J."/>
            <person name="Luo M."/>
            <person name="Machado C.A."/>
            <person name="Makalowski W."/>
            <person name="Marzo M."/>
            <person name="Matsuda M."/>
            <person name="Matzkin L."/>
            <person name="McAllister B."/>
            <person name="McBride C.S."/>
            <person name="McKernan B."/>
            <person name="McKernan K."/>
            <person name="Mendez-Lago M."/>
            <person name="Minx P."/>
            <person name="Mollenhauer M.U."/>
            <person name="Montooth K."/>
            <person name="Mount S.M."/>
            <person name="Mu X."/>
            <person name="Myers E."/>
            <person name="Negre B."/>
            <person name="Newfeld S."/>
            <person name="Nielsen R."/>
            <person name="Noor M.A."/>
            <person name="O'Grady P."/>
            <person name="Pachter L."/>
            <person name="Papaceit M."/>
            <person name="Parisi M.J."/>
            <person name="Parisi M."/>
            <person name="Parts L."/>
            <person name="Pedersen J.S."/>
            <person name="Pesole G."/>
            <person name="Phillippy A.M."/>
            <person name="Ponting C.P."/>
            <person name="Pop M."/>
            <person name="Porcelli D."/>
            <person name="Powell J.R."/>
            <person name="Prohaska S."/>
            <person name="Pruitt K."/>
            <person name="Puig M."/>
            <person name="Quesneville H."/>
            <person name="Ram K.R."/>
            <person name="Rand D."/>
            <person name="Rasmussen M.D."/>
            <person name="Reed L.K."/>
            <person name="Reenan R."/>
            <person name="Reily A."/>
            <person name="Remington K.A."/>
            <person name="Rieger T.T."/>
            <person name="Ritchie M.G."/>
            <person name="Robin C."/>
            <person name="Rogers Y.H."/>
            <person name="Rohde C."/>
            <person name="Rozas J."/>
            <person name="Rubenfield M.J."/>
            <person name="Ruiz A."/>
            <person name="Russo S."/>
            <person name="Salzberg S.L."/>
            <person name="Sanchez-Gracia A."/>
            <person name="Saranga D.J."/>
            <person name="Sato H."/>
            <person name="Schaeffer S.W."/>
            <person name="Schatz M.C."/>
            <person name="Schlenke T."/>
            <person name="Schwartz R."/>
            <person name="Segarra C."/>
            <person name="Singh R.S."/>
            <person name="Sirot L."/>
            <person name="Sirota M."/>
            <person name="Sisneros N.B."/>
            <person name="Smith C.D."/>
            <person name="Smith T.F."/>
            <person name="Spieth J."/>
            <person name="Stage D.E."/>
            <person name="Stark A."/>
            <person name="Stephan W."/>
            <person name="Strausberg R.L."/>
            <person name="Strempel S."/>
            <person name="Sturgill D."/>
            <person name="Sutton G."/>
            <person name="Sutton G.G."/>
            <person name="Tao W."/>
            <person name="Teichmann S."/>
            <person name="Tobari Y.N."/>
            <person name="Tomimura Y."/>
            <person name="Tsolas J.M."/>
            <person name="Valente V.L."/>
            <person name="Venter E."/>
            <person name="Venter J.C."/>
            <person name="Vicario S."/>
            <person name="Vieira F.G."/>
            <person name="Vilella A.J."/>
            <person name="Villasante A."/>
            <person name="Walenz B."/>
            <person name="Wang J."/>
            <person name="Wasserman M."/>
            <person name="Watts T."/>
            <person name="Wilson D."/>
            <person name="Wilson R.K."/>
            <person name="Wing R.A."/>
            <person name="Wolfner M.F."/>
            <person name="Wong A."/>
            <person name="Wong G.K."/>
            <person name="Wu C.I."/>
            <person name="Wu G."/>
            <person name="Yamamoto D."/>
            <person name="Yang H.P."/>
            <person name="Yang S.P."/>
            <person name="Yorke J.A."/>
            <person name="Yoshida K."/>
            <person name="Zdobnov E."/>
            <person name="Zhang P."/>
            <person name="Zhang Y."/>
            <person name="Zimin A.V."/>
            <person name="Baldwin J."/>
            <person name="Abdouelleil A."/>
            <person name="Abdulkadir J."/>
            <person name="Abebe A."/>
            <person name="Abera B."/>
            <person name="Abreu J."/>
            <person name="Acer S.C."/>
            <person name="Aftuck L."/>
            <person name="Alexander A."/>
            <person name="An P."/>
            <person name="Anderson E."/>
            <person name="Anderson S."/>
            <person name="Arachi H."/>
            <person name="Azer M."/>
            <person name="Bachantsang P."/>
            <person name="Barry A."/>
            <person name="Bayul T."/>
            <person name="Berlin A."/>
            <person name="Bessette D."/>
            <person name="Bloom T."/>
            <person name="Blye J."/>
            <person name="Boguslavskiy L."/>
            <person name="Bonnet C."/>
            <person name="Boukhgalter B."/>
            <person name="Bourzgui I."/>
            <person name="Brown A."/>
            <person name="Cahill P."/>
            <person name="Channer S."/>
            <person name="Cheshatsang Y."/>
            <person name="Chuda L."/>
            <person name="Citroen M."/>
            <person name="Collymore A."/>
            <person name="Cooke P."/>
            <person name="Costello M."/>
            <person name="D'Aco K."/>
            <person name="Daza R."/>
            <person name="De Haan G."/>
            <person name="DeGray S."/>
            <person name="DeMaso C."/>
            <person name="Dhargay N."/>
            <person name="Dooley K."/>
            <person name="Dooley E."/>
            <person name="Doricent M."/>
            <person name="Dorje P."/>
            <person name="Dorjee K."/>
            <person name="Dupes A."/>
            <person name="Elong R."/>
            <person name="Falk J."/>
            <person name="Farina A."/>
            <person name="Faro S."/>
            <person name="Ferguson D."/>
            <person name="Fisher S."/>
            <person name="Foley C.D."/>
            <person name="Franke A."/>
            <person name="Friedrich D."/>
            <person name="Gadbois L."/>
            <person name="Gearin G."/>
            <person name="Gearin C.R."/>
            <person name="Giannoukos G."/>
            <person name="Goode T."/>
            <person name="Graham J."/>
            <person name="Grandbois E."/>
            <person name="Grewal S."/>
            <person name="Gyaltsen K."/>
            <person name="Hafez N."/>
            <person name="Hagos B."/>
            <person name="Hall J."/>
            <person name="Henson C."/>
            <person name="Hollinger A."/>
            <person name="Honan T."/>
            <person name="Huard M.D."/>
            <person name="Hughes L."/>
            <person name="Hurhula B."/>
            <person name="Husby M.E."/>
            <person name="Kamat A."/>
            <person name="Kanga B."/>
            <person name="Kashin S."/>
            <person name="Khazanovich D."/>
            <person name="Kisner P."/>
            <person name="Lance K."/>
            <person name="Lara M."/>
            <person name="Lee W."/>
            <person name="Lennon N."/>
            <person name="Letendre F."/>
            <person name="LeVine R."/>
            <person name="Lipovsky A."/>
            <person name="Liu X."/>
            <person name="Liu J."/>
            <person name="Liu S."/>
            <person name="Lokyitsang T."/>
            <person name="Lokyitsang Y."/>
            <person name="Lubonja R."/>
            <person name="Lui A."/>
            <person name="MacDonald P."/>
            <person name="Magnisalis V."/>
            <person name="Maru K."/>
            <person name="Matthews C."/>
            <person name="McCusker W."/>
            <person name="McDonough S."/>
            <person name="Mehta T."/>
            <person name="Meldrim J."/>
            <person name="Meneus L."/>
            <person name="Mihai O."/>
            <person name="Mihalev A."/>
            <person name="Mihova T."/>
            <person name="Mittelman R."/>
            <person name="Mlenga V."/>
            <person name="Montmayeur A."/>
            <person name="Mulrain L."/>
            <person name="Navidi A."/>
            <person name="Naylor J."/>
            <person name="Negash T."/>
            <person name="Nguyen T."/>
            <person name="Nguyen N."/>
            <person name="Nicol R."/>
            <person name="Norbu C."/>
            <person name="Norbu N."/>
            <person name="Novod N."/>
            <person name="O'Neill B."/>
            <person name="Osman S."/>
            <person name="Markiewicz E."/>
            <person name="Oyono O.L."/>
            <person name="Patti C."/>
            <person name="Phunkhang P."/>
            <person name="Pierre F."/>
            <person name="Priest M."/>
            <person name="Raghuraman S."/>
            <person name="Rege F."/>
            <person name="Reyes R."/>
            <person name="Rise C."/>
            <person name="Rogov P."/>
            <person name="Ross K."/>
            <person name="Ryan E."/>
            <person name="Settipalli S."/>
            <person name="Shea T."/>
            <person name="Sherpa N."/>
            <person name="Shi L."/>
            <person name="Shih D."/>
            <person name="Sparrow T."/>
            <person name="Spaulding J."/>
            <person name="Stalker J."/>
            <person name="Stange-Thomann N."/>
            <person name="Stavropoulos S."/>
            <person name="Stone C."/>
            <person name="Strader C."/>
            <person name="Tesfaye S."/>
            <person name="Thomson T."/>
            <person name="Thoulutsang Y."/>
            <person name="Thoulutsang D."/>
            <person name="Topham K."/>
            <person name="Topping I."/>
            <person name="Tsamla T."/>
            <person name="Vassiliev H."/>
            <person name="Vo A."/>
            <person name="Wangchuk T."/>
            <person name="Wangdi T."/>
            <person name="Weiand M."/>
            <person name="Wilkinson J."/>
            <person name="Wilson A."/>
            <person name="Yadav S."/>
            <person name="Young G."/>
            <person name="Yu Q."/>
            <person name="Zembek L."/>
            <person name="Zhong D."/>
            <person name="Zimmer A."/>
            <person name="Zwirko Z."/>
            <person name="Jaffe D.B."/>
            <person name="Alvarez P."/>
            <person name="Brockman W."/>
            <person name="Butler J."/>
            <person name="Chin C."/>
            <person name="Gnerre S."/>
            <person name="Grabherr M."/>
            <person name="Kleber M."/>
            <person name="Mauceli E."/>
            <person name="MacCallum I."/>
        </authorList>
    </citation>
    <scope>NUCLEOTIDE SEQUENCE [LARGE SCALE GENOMIC DNA]</scope>
    <source>
        <strain evidence="2">MSH-3 / Tucson 14011-0111.49</strain>
    </source>
</reference>
<evidence type="ECO:0000313" key="2">
    <source>
        <dbReference type="Proteomes" id="UP000008744"/>
    </source>
</evidence>
<gene>
    <name evidence="1" type="primary">Dper\GL15797</name>
    <name evidence="1" type="ORF">Dper_GL15797</name>
</gene>